<evidence type="ECO:0000256" key="1">
    <source>
        <dbReference type="ARBA" id="ARBA00038240"/>
    </source>
</evidence>
<dbReference type="Gene3D" id="3.90.1200.10">
    <property type="match status" value="1"/>
</dbReference>
<evidence type="ECO:0000313" key="3">
    <source>
        <dbReference type="EMBL" id="MBR7831659.1"/>
    </source>
</evidence>
<dbReference type="PANTHER" id="PTHR21064">
    <property type="entry name" value="AMINOGLYCOSIDE PHOSPHOTRANSFERASE DOMAIN-CONTAINING PROTEIN-RELATED"/>
    <property type="match status" value="1"/>
</dbReference>
<comment type="caution">
    <text evidence="3">The sequence shown here is derived from an EMBL/GenBank/DDBJ whole genome shotgun (WGS) entry which is preliminary data.</text>
</comment>
<dbReference type="AlphaFoldDB" id="A0A941ILF1"/>
<dbReference type="GO" id="GO:0019202">
    <property type="term" value="F:amino acid kinase activity"/>
    <property type="evidence" value="ECO:0007669"/>
    <property type="project" value="TreeGrafter"/>
</dbReference>
<dbReference type="EMBL" id="JAGSOG010000001">
    <property type="protein sequence ID" value="MBR7831659.1"/>
    <property type="molecule type" value="Genomic_DNA"/>
</dbReference>
<evidence type="ECO:0000313" key="4">
    <source>
        <dbReference type="Proteomes" id="UP000675781"/>
    </source>
</evidence>
<dbReference type="InterPro" id="IPR002575">
    <property type="entry name" value="Aminoglycoside_PTrfase"/>
</dbReference>
<dbReference type="InterPro" id="IPR050249">
    <property type="entry name" value="Pseudomonas-type_ThrB"/>
</dbReference>
<keyword evidence="4" id="KW-1185">Reference proteome</keyword>
<proteinExistence type="inferred from homology"/>
<dbReference type="PANTHER" id="PTHR21064:SF6">
    <property type="entry name" value="AMINOGLYCOSIDE PHOSPHOTRANSFERASE DOMAIN-CONTAINING PROTEIN"/>
    <property type="match status" value="1"/>
</dbReference>
<comment type="similarity">
    <text evidence="1">Belongs to the pseudomonas-type ThrB family.</text>
</comment>
<protein>
    <submittedName>
        <fullName evidence="3">Phosphotransferase</fullName>
    </submittedName>
</protein>
<feature type="domain" description="Aminoglycoside phosphotransferase" evidence="2">
    <location>
        <begin position="23"/>
        <end position="269"/>
    </location>
</feature>
<reference evidence="3" key="1">
    <citation type="submission" date="2021-04" db="EMBL/GenBank/DDBJ databases">
        <title>Genome based classification of Actinospica acidithermotolerans sp. nov., an actinobacterium isolated from an Indonesian hot spring.</title>
        <authorList>
            <person name="Kusuma A.B."/>
            <person name="Putra K.E."/>
            <person name="Nafisah S."/>
            <person name="Loh J."/>
            <person name="Nouioui I."/>
            <person name="Goodfellow M."/>
        </authorList>
    </citation>
    <scope>NUCLEOTIDE SEQUENCE</scope>
    <source>
        <strain evidence="3">CSCA 57</strain>
    </source>
</reference>
<dbReference type="RefSeq" id="WP_212526190.1">
    <property type="nucleotide sequence ID" value="NZ_JAGSOG010000001.1"/>
</dbReference>
<dbReference type="Gene3D" id="3.30.200.20">
    <property type="entry name" value="Phosphorylase Kinase, domain 1"/>
    <property type="match status" value="1"/>
</dbReference>
<dbReference type="Proteomes" id="UP000675781">
    <property type="component" value="Unassembled WGS sequence"/>
</dbReference>
<dbReference type="Pfam" id="PF01636">
    <property type="entry name" value="APH"/>
    <property type="match status" value="1"/>
</dbReference>
<organism evidence="3 4">
    <name type="scientific">Actinospica durhamensis</name>
    <dbReference type="NCBI Taxonomy" id="1508375"/>
    <lineage>
        <taxon>Bacteria</taxon>
        <taxon>Bacillati</taxon>
        <taxon>Actinomycetota</taxon>
        <taxon>Actinomycetes</taxon>
        <taxon>Catenulisporales</taxon>
        <taxon>Actinospicaceae</taxon>
        <taxon>Actinospica</taxon>
    </lineage>
</organism>
<gene>
    <name evidence="3" type="ORF">KDL01_00210</name>
</gene>
<sequence length="330" mass="37685">MARPFAMAALLLQRYGVTEVQAIRPLTEGLLNRAYTVETDSGKFFLKDYLNQTPELIRAQHHITRRLHDAGLPVSAPLADLAGETLQCEGESMLALYPWVEGHHRRGSKLDLADCRELGALLGRLHDALDRLHGPIAQPLFLPCESAERASETAHRLLARIDRLSVREGVDELAEFRLLERIGLLRELAGRRPGPEVNLTVGAVHGDFHDLNIMYGPRGVRALVDFDRLCLAPSLEELIRSALIIFVEFGRLDLGLVREYVHGYLDQRPWLAAEIPAALHRLWWERLTDFWMLTWRYDLHDERPSVQFADQSALIVWWTHHYDKILHALS</sequence>
<accession>A0A941ILF1</accession>
<dbReference type="InterPro" id="IPR011009">
    <property type="entry name" value="Kinase-like_dom_sf"/>
</dbReference>
<name>A0A941ILF1_9ACTN</name>
<dbReference type="SUPFAM" id="SSF56112">
    <property type="entry name" value="Protein kinase-like (PK-like)"/>
    <property type="match status" value="1"/>
</dbReference>
<evidence type="ECO:0000259" key="2">
    <source>
        <dbReference type="Pfam" id="PF01636"/>
    </source>
</evidence>